<evidence type="ECO:0000313" key="1">
    <source>
        <dbReference type="EMBL" id="MBM4567481.1"/>
    </source>
</evidence>
<dbReference type="EMBL" id="WUXR01000012">
    <property type="protein sequence ID" value="MBM4567481.1"/>
    <property type="molecule type" value="Genomic_DNA"/>
</dbReference>
<protein>
    <submittedName>
        <fullName evidence="1">Uncharacterized protein</fullName>
    </submittedName>
</protein>
<dbReference type="AlphaFoldDB" id="A0A9Q2SBI4"/>
<evidence type="ECO:0000313" key="2">
    <source>
        <dbReference type="EMBL" id="NKT78204.1"/>
    </source>
</evidence>
<dbReference type="RefSeq" id="WP_205915018.1">
    <property type="nucleotide sequence ID" value="NZ_CP095477.1"/>
</dbReference>
<dbReference type="Proteomes" id="UP000808906">
    <property type="component" value="Unassembled WGS sequence"/>
</dbReference>
<reference evidence="1" key="1">
    <citation type="submission" date="2019-11" db="EMBL/GenBank/DDBJ databases">
        <title>Spread of Macrolides and rifampicin resistant Rhodococcus equi in clinical isolates in the USA.</title>
        <authorList>
            <person name="Alvarez-Narvaez S."/>
            <person name="Huber L."/>
            <person name="Cohen N.D."/>
            <person name="Slovis N."/>
            <person name="Greiter M."/>
            <person name="Giguere S."/>
            <person name="Hart K."/>
        </authorList>
    </citation>
    <scope>NUCLEOTIDE SEQUENCE</scope>
    <source>
        <strain evidence="1">Lh_17</strain>
    </source>
</reference>
<gene>
    <name evidence="1" type="ORF">GS441_19275</name>
    <name evidence="2" type="ORF">GS882_08825</name>
</gene>
<sequence>MTAVSTRVIVDASQIWHLPTGARFRELGSLGRTFTVGVRQGQLWLGETPCGVEAVELPVVIESARW</sequence>
<accession>A0A9Q2SBI4</accession>
<comment type="caution">
    <text evidence="1">The sequence shown here is derived from an EMBL/GenBank/DDBJ whole genome shotgun (WGS) entry which is preliminary data.</text>
</comment>
<proteinExistence type="predicted"/>
<dbReference type="EMBL" id="WVBC01000030">
    <property type="protein sequence ID" value="NKT78204.1"/>
    <property type="molecule type" value="Genomic_DNA"/>
</dbReference>
<name>A0A9Q2SBI4_RHOHA</name>
<evidence type="ECO:0000313" key="3">
    <source>
        <dbReference type="Proteomes" id="UP000808906"/>
    </source>
</evidence>
<dbReference type="Proteomes" id="UP000603463">
    <property type="component" value="Unassembled WGS sequence"/>
</dbReference>
<organism evidence="1 3">
    <name type="scientific">Rhodococcus hoagii</name>
    <name type="common">Corynebacterium equii</name>
    <dbReference type="NCBI Taxonomy" id="43767"/>
    <lineage>
        <taxon>Bacteria</taxon>
        <taxon>Bacillati</taxon>
        <taxon>Actinomycetota</taxon>
        <taxon>Actinomycetes</taxon>
        <taxon>Mycobacteriales</taxon>
        <taxon>Nocardiaceae</taxon>
        <taxon>Prescottella</taxon>
    </lineage>
</organism>
<reference evidence="2" key="2">
    <citation type="journal article" date="2020" name="Environ. Microbiol.">
        <title>The novel and transferable erm(51) gene confers Macrolides, Lincosamides, and Streptogramins B (MLSB) resistance to clonal Rhodococcus equi in the environment.</title>
        <authorList>
            <person name="Huber L."/>
            <person name="Giguere S."/>
            <person name="Slovis N.M."/>
            <person name="Alvarez-Narvaez S."/>
            <person name="Hart K.A."/>
            <person name="Greiter M."/>
            <person name="Morris E.R.A."/>
            <person name="Cohen N.D."/>
        </authorList>
    </citation>
    <scope>NUCLEOTIDE SEQUENCE</scope>
    <source>
        <strain evidence="2">Lh_116_1</strain>
    </source>
</reference>